<gene>
    <name evidence="2" type="ORF">PRK78_002635</name>
</gene>
<name>A0AAF0DF89_9EURO</name>
<dbReference type="AlphaFoldDB" id="A0AAF0DF89"/>
<evidence type="ECO:0000256" key="1">
    <source>
        <dbReference type="SAM" id="MobiDB-lite"/>
    </source>
</evidence>
<dbReference type="Proteomes" id="UP001219355">
    <property type="component" value="Chromosome 2"/>
</dbReference>
<reference evidence="2" key="1">
    <citation type="submission" date="2023-03" db="EMBL/GenBank/DDBJ databases">
        <title>Emydomyces testavorans Genome Sequence.</title>
        <authorList>
            <person name="Hoyer L."/>
        </authorList>
    </citation>
    <scope>NUCLEOTIDE SEQUENCE</scope>
    <source>
        <strain evidence="2">16-2883</strain>
    </source>
</reference>
<keyword evidence="3" id="KW-1185">Reference proteome</keyword>
<dbReference type="EMBL" id="CP120628">
    <property type="protein sequence ID" value="WEW57173.1"/>
    <property type="molecule type" value="Genomic_DNA"/>
</dbReference>
<accession>A0AAF0DF89</accession>
<feature type="compositionally biased region" description="Low complexity" evidence="1">
    <location>
        <begin position="89"/>
        <end position="101"/>
    </location>
</feature>
<feature type="compositionally biased region" description="Polar residues" evidence="1">
    <location>
        <begin position="106"/>
        <end position="116"/>
    </location>
</feature>
<sequence>MAQALAETLDSVFMLNSEVDTLSNKIQEKKQTITIQNWELEALQARIREAEERLKLKESMAVAPNSNTHVNKDHNNLDNNTSPFDQDESASSPISDSYPSEGGFTDASTAPSTTYNEDAANKDDVDDVDCQTIREVGLNRGSEAEIQNTR</sequence>
<evidence type="ECO:0000313" key="2">
    <source>
        <dbReference type="EMBL" id="WEW57173.1"/>
    </source>
</evidence>
<evidence type="ECO:0000313" key="3">
    <source>
        <dbReference type="Proteomes" id="UP001219355"/>
    </source>
</evidence>
<feature type="region of interest" description="Disordered" evidence="1">
    <location>
        <begin position="58"/>
        <end position="128"/>
    </location>
</feature>
<organism evidence="2 3">
    <name type="scientific">Emydomyces testavorans</name>
    <dbReference type="NCBI Taxonomy" id="2070801"/>
    <lineage>
        <taxon>Eukaryota</taxon>
        <taxon>Fungi</taxon>
        <taxon>Dikarya</taxon>
        <taxon>Ascomycota</taxon>
        <taxon>Pezizomycotina</taxon>
        <taxon>Eurotiomycetes</taxon>
        <taxon>Eurotiomycetidae</taxon>
        <taxon>Onygenales</taxon>
        <taxon>Nannizziopsiaceae</taxon>
        <taxon>Emydomyces</taxon>
    </lineage>
</organism>
<proteinExistence type="predicted"/>
<protein>
    <submittedName>
        <fullName evidence="2">Uncharacterized protein</fullName>
    </submittedName>
</protein>